<dbReference type="CDD" id="cd12914">
    <property type="entry name" value="PDC1_DGC_like"/>
    <property type="match status" value="1"/>
</dbReference>
<dbReference type="InterPro" id="IPR029151">
    <property type="entry name" value="Sensor-like_sf"/>
</dbReference>
<dbReference type="InterPro" id="IPR036890">
    <property type="entry name" value="HATPase_C_sf"/>
</dbReference>
<keyword evidence="17" id="KW-1185">Reference proteome</keyword>
<dbReference type="GO" id="GO:0005524">
    <property type="term" value="F:ATP binding"/>
    <property type="evidence" value="ECO:0007669"/>
    <property type="project" value="UniProtKB-KW"/>
</dbReference>
<feature type="transmembrane region" description="Helical" evidence="14">
    <location>
        <begin position="15"/>
        <end position="33"/>
    </location>
</feature>
<dbReference type="InterPro" id="IPR033479">
    <property type="entry name" value="dCache_1"/>
</dbReference>
<evidence type="ECO:0000256" key="12">
    <source>
        <dbReference type="ARBA" id="ARBA00023012"/>
    </source>
</evidence>
<comment type="catalytic activity">
    <reaction evidence="1">
        <text>ATP + protein L-histidine = ADP + protein N-phospho-L-histidine.</text>
        <dbReference type="EC" id="2.7.13.3"/>
    </reaction>
</comment>
<keyword evidence="11 14" id="KW-1133">Transmembrane helix</keyword>
<evidence type="ECO:0000256" key="5">
    <source>
        <dbReference type="ARBA" id="ARBA00022553"/>
    </source>
</evidence>
<keyword evidence="9" id="KW-0418">Kinase</keyword>
<evidence type="ECO:0000256" key="1">
    <source>
        <dbReference type="ARBA" id="ARBA00000085"/>
    </source>
</evidence>
<gene>
    <name evidence="16" type="ORF">ACFFHM_14190</name>
</gene>
<dbReference type="Gene3D" id="3.30.565.10">
    <property type="entry name" value="Histidine kinase-like ATPase, C-terminal domain"/>
    <property type="match status" value="1"/>
</dbReference>
<organism evidence="16 17">
    <name type="scientific">Halalkalibacter kiskunsagensis</name>
    <dbReference type="NCBI Taxonomy" id="1548599"/>
    <lineage>
        <taxon>Bacteria</taxon>
        <taxon>Bacillati</taxon>
        <taxon>Bacillota</taxon>
        <taxon>Bacilli</taxon>
        <taxon>Bacillales</taxon>
        <taxon>Bacillaceae</taxon>
        <taxon>Halalkalibacter</taxon>
    </lineage>
</organism>
<dbReference type="EMBL" id="JBHLUX010000036">
    <property type="protein sequence ID" value="MFC0471609.1"/>
    <property type="molecule type" value="Genomic_DNA"/>
</dbReference>
<dbReference type="InterPro" id="IPR036097">
    <property type="entry name" value="HisK_dim/P_sf"/>
</dbReference>
<dbReference type="InterPro" id="IPR005467">
    <property type="entry name" value="His_kinase_dom"/>
</dbReference>
<keyword evidence="4" id="KW-1003">Cell membrane</keyword>
<evidence type="ECO:0000256" key="10">
    <source>
        <dbReference type="ARBA" id="ARBA00022840"/>
    </source>
</evidence>
<evidence type="ECO:0000313" key="16">
    <source>
        <dbReference type="EMBL" id="MFC0471609.1"/>
    </source>
</evidence>
<evidence type="ECO:0000256" key="4">
    <source>
        <dbReference type="ARBA" id="ARBA00022475"/>
    </source>
</evidence>
<dbReference type="SUPFAM" id="SSF103190">
    <property type="entry name" value="Sensory domain-like"/>
    <property type="match status" value="1"/>
</dbReference>
<keyword evidence="12" id="KW-0902">Two-component regulatory system</keyword>
<dbReference type="Gene3D" id="1.10.287.130">
    <property type="match status" value="1"/>
</dbReference>
<dbReference type="PANTHER" id="PTHR43065:SF10">
    <property type="entry name" value="PEROXIDE STRESS-ACTIVATED HISTIDINE KINASE MAK3"/>
    <property type="match status" value="1"/>
</dbReference>
<keyword evidence="10 16" id="KW-0067">ATP-binding</keyword>
<evidence type="ECO:0000259" key="15">
    <source>
        <dbReference type="PROSITE" id="PS50109"/>
    </source>
</evidence>
<protein>
    <recommendedName>
        <fullName evidence="3">histidine kinase</fullName>
        <ecNumber evidence="3">2.7.13.3</ecNumber>
    </recommendedName>
</protein>
<dbReference type="CDD" id="cd00082">
    <property type="entry name" value="HisKA"/>
    <property type="match status" value="1"/>
</dbReference>
<dbReference type="Pfam" id="PF02743">
    <property type="entry name" value="dCache_1"/>
    <property type="match status" value="1"/>
</dbReference>
<keyword evidence="7 14" id="KW-0812">Transmembrane</keyword>
<evidence type="ECO:0000256" key="7">
    <source>
        <dbReference type="ARBA" id="ARBA00022692"/>
    </source>
</evidence>
<dbReference type="RefSeq" id="WP_335961627.1">
    <property type="nucleotide sequence ID" value="NZ_JAXBLX010000019.1"/>
</dbReference>
<evidence type="ECO:0000256" key="2">
    <source>
        <dbReference type="ARBA" id="ARBA00004651"/>
    </source>
</evidence>
<dbReference type="InterPro" id="IPR003661">
    <property type="entry name" value="HisK_dim/P_dom"/>
</dbReference>
<dbReference type="Pfam" id="PF00512">
    <property type="entry name" value="HisKA"/>
    <property type="match status" value="1"/>
</dbReference>
<feature type="transmembrane region" description="Helical" evidence="14">
    <location>
        <begin position="248"/>
        <end position="271"/>
    </location>
</feature>
<evidence type="ECO:0000256" key="8">
    <source>
        <dbReference type="ARBA" id="ARBA00022741"/>
    </source>
</evidence>
<evidence type="ECO:0000256" key="11">
    <source>
        <dbReference type="ARBA" id="ARBA00022989"/>
    </source>
</evidence>
<evidence type="ECO:0000256" key="6">
    <source>
        <dbReference type="ARBA" id="ARBA00022679"/>
    </source>
</evidence>
<keyword evidence="5" id="KW-0597">Phosphoprotein</keyword>
<comment type="subcellular location">
    <subcellularLocation>
        <location evidence="2">Cell membrane</location>
        <topology evidence="2">Multi-pass membrane protein</topology>
    </subcellularLocation>
</comment>
<sequence length="504" mass="56996">MSLPSLKSLFSKRNLLLYIFITLLPAIVFSYLLTEQQTKKIKQEYTHKAQWFATFHANQIDQFIGETIGRLEMLATFIQIQRKELNRFEHILLTTQEKDIRFSGFYWANPEGDLIIGSNELSSPVNIFDRDYFQAALQTGKTAISDAHIGRVTGRNIITIATPAIYNDDIEGLLIASLRLDHLQIVIEQSLKDENITVTDSKGMSLIHTRPNTARTNTITSSIDVDRLPWTVTAHLSPLESNLYSKTFLSYLAVSLIVSHIIFLFIQYFLLQRHIKQEKEQNEMQKMRLVENLAASTAHEIRNPLTGIKGLVQLLSEKHKGEKEQFYFTVILDEVNRINSIVSELLLLGKPTAQEITTYNANDIVEEILPIMESEANYKNVEILFHSTTNELPISCVKDHIKQVILNLVKNSLESMDNGGKLTILLENHNNICFIKVKDSGSGMSKDVIKQVFTPFYTSKTDGTGLGLPVCKRIIEGSGGNISIQSELNKGTEITIQLPLTIEK</sequence>
<dbReference type="PRINTS" id="PR00344">
    <property type="entry name" value="BCTRLSENSOR"/>
</dbReference>
<dbReference type="PROSITE" id="PS50109">
    <property type="entry name" value="HIS_KIN"/>
    <property type="match status" value="1"/>
</dbReference>
<dbReference type="SUPFAM" id="SSF47384">
    <property type="entry name" value="Homodimeric domain of signal transducing histidine kinase"/>
    <property type="match status" value="1"/>
</dbReference>
<evidence type="ECO:0000256" key="14">
    <source>
        <dbReference type="SAM" id="Phobius"/>
    </source>
</evidence>
<dbReference type="InterPro" id="IPR004358">
    <property type="entry name" value="Sig_transdc_His_kin-like_C"/>
</dbReference>
<accession>A0ABV6KE73</accession>
<dbReference type="SMART" id="SM00388">
    <property type="entry name" value="HisKA"/>
    <property type="match status" value="1"/>
</dbReference>
<dbReference type="PANTHER" id="PTHR43065">
    <property type="entry name" value="SENSOR HISTIDINE KINASE"/>
    <property type="match status" value="1"/>
</dbReference>
<feature type="domain" description="Histidine kinase" evidence="15">
    <location>
        <begin position="296"/>
        <end position="502"/>
    </location>
</feature>
<comment type="caution">
    <text evidence="16">The sequence shown here is derived from an EMBL/GenBank/DDBJ whole genome shotgun (WGS) entry which is preliminary data.</text>
</comment>
<name>A0ABV6KE73_9BACI</name>
<dbReference type="Proteomes" id="UP001589838">
    <property type="component" value="Unassembled WGS sequence"/>
</dbReference>
<dbReference type="EC" id="2.7.13.3" evidence="3"/>
<dbReference type="SMART" id="SM00387">
    <property type="entry name" value="HATPase_c"/>
    <property type="match status" value="1"/>
</dbReference>
<keyword evidence="13 14" id="KW-0472">Membrane</keyword>
<proteinExistence type="predicted"/>
<evidence type="ECO:0000256" key="3">
    <source>
        <dbReference type="ARBA" id="ARBA00012438"/>
    </source>
</evidence>
<evidence type="ECO:0000256" key="9">
    <source>
        <dbReference type="ARBA" id="ARBA00022777"/>
    </source>
</evidence>
<evidence type="ECO:0000313" key="17">
    <source>
        <dbReference type="Proteomes" id="UP001589838"/>
    </source>
</evidence>
<reference evidence="16 17" key="1">
    <citation type="submission" date="2024-09" db="EMBL/GenBank/DDBJ databases">
        <authorList>
            <person name="Sun Q."/>
            <person name="Mori K."/>
        </authorList>
    </citation>
    <scope>NUCLEOTIDE SEQUENCE [LARGE SCALE GENOMIC DNA]</scope>
    <source>
        <strain evidence="16 17">NCAIM B.02610</strain>
    </source>
</reference>
<dbReference type="InterPro" id="IPR003594">
    <property type="entry name" value="HATPase_dom"/>
</dbReference>
<dbReference type="Gene3D" id="3.30.450.20">
    <property type="entry name" value="PAS domain"/>
    <property type="match status" value="2"/>
</dbReference>
<dbReference type="Pfam" id="PF02518">
    <property type="entry name" value="HATPase_c"/>
    <property type="match status" value="1"/>
</dbReference>
<keyword evidence="6" id="KW-0808">Transferase</keyword>
<evidence type="ECO:0000256" key="13">
    <source>
        <dbReference type="ARBA" id="ARBA00023136"/>
    </source>
</evidence>
<keyword evidence="8" id="KW-0547">Nucleotide-binding</keyword>
<dbReference type="SUPFAM" id="SSF55874">
    <property type="entry name" value="ATPase domain of HSP90 chaperone/DNA topoisomerase II/histidine kinase"/>
    <property type="match status" value="1"/>
</dbReference>